<keyword evidence="5" id="KW-1185">Reference proteome</keyword>
<sequence length="231" mass="26839">LTSPKNETSWVPICAHRWSYNNSRVLCRSIGYKDSTSVILSKLIRYRPGSVYVKANISCNGTEQHLKDCSHYTWEKATITYGDRNLFPCSQIVLSCDMRQLNVELRGTVPYSFWPAFDFYNEGRYGTTVLCKTCKLVCNSKWGITEAETICKLLGYLPQYTITRFTYFETVRPKDRYMYLYMEGFECKNMFDGGTHCKLVDTGCNTWKSKQPGVYCYNRTAVDPNLEFRLE</sequence>
<dbReference type="OrthoDB" id="536948at2759"/>
<dbReference type="InterPro" id="IPR036772">
    <property type="entry name" value="SRCR-like_dom_sf"/>
</dbReference>
<feature type="disulfide bond" evidence="2">
    <location>
        <begin position="187"/>
        <end position="197"/>
    </location>
</feature>
<evidence type="ECO:0000256" key="1">
    <source>
        <dbReference type="ARBA" id="ARBA00023157"/>
    </source>
</evidence>
<protein>
    <recommendedName>
        <fullName evidence="3">SRCR domain-containing protein</fullName>
    </recommendedName>
</protein>
<evidence type="ECO:0000313" key="5">
    <source>
        <dbReference type="Proteomes" id="UP000749559"/>
    </source>
</evidence>
<gene>
    <name evidence="4" type="ORF">OFUS_LOCUS8628</name>
</gene>
<name>A0A8S4NKT2_OWEFU</name>
<feature type="domain" description="SRCR" evidence="3">
    <location>
        <begin position="137"/>
        <end position="217"/>
    </location>
</feature>
<feature type="disulfide bond" evidence="2">
    <location>
        <begin position="59"/>
        <end position="69"/>
    </location>
</feature>
<dbReference type="SUPFAM" id="SSF56487">
    <property type="entry name" value="SRCR-like"/>
    <property type="match status" value="2"/>
</dbReference>
<reference evidence="4" key="1">
    <citation type="submission" date="2022-03" db="EMBL/GenBank/DDBJ databases">
        <authorList>
            <person name="Martin C."/>
        </authorList>
    </citation>
    <scope>NUCLEOTIDE SEQUENCE</scope>
</reference>
<dbReference type="Gene3D" id="3.10.250.10">
    <property type="entry name" value="SRCR-like domain"/>
    <property type="match status" value="2"/>
</dbReference>
<comment type="caution">
    <text evidence="4">The sequence shown here is derived from an EMBL/GenBank/DDBJ whole genome shotgun (WGS) entry which is preliminary data.</text>
</comment>
<feature type="non-terminal residue" evidence="4">
    <location>
        <position position="231"/>
    </location>
</feature>
<evidence type="ECO:0000256" key="2">
    <source>
        <dbReference type="PROSITE-ProRule" id="PRU00196"/>
    </source>
</evidence>
<feature type="non-terminal residue" evidence="4">
    <location>
        <position position="1"/>
    </location>
</feature>
<evidence type="ECO:0000259" key="3">
    <source>
        <dbReference type="PROSITE" id="PS50287"/>
    </source>
</evidence>
<dbReference type="SMART" id="SM00202">
    <property type="entry name" value="SR"/>
    <property type="match status" value="1"/>
</dbReference>
<dbReference type="Proteomes" id="UP000749559">
    <property type="component" value="Unassembled WGS sequence"/>
</dbReference>
<dbReference type="GO" id="GO:0016020">
    <property type="term" value="C:membrane"/>
    <property type="evidence" value="ECO:0007669"/>
    <property type="project" value="InterPro"/>
</dbReference>
<comment type="caution">
    <text evidence="2">Lacks conserved residue(s) required for the propagation of feature annotation.</text>
</comment>
<proteinExistence type="predicted"/>
<organism evidence="4 5">
    <name type="scientific">Owenia fusiformis</name>
    <name type="common">Polychaete worm</name>
    <dbReference type="NCBI Taxonomy" id="6347"/>
    <lineage>
        <taxon>Eukaryota</taxon>
        <taxon>Metazoa</taxon>
        <taxon>Spiralia</taxon>
        <taxon>Lophotrochozoa</taxon>
        <taxon>Annelida</taxon>
        <taxon>Polychaeta</taxon>
        <taxon>Sedentaria</taxon>
        <taxon>Canalipalpata</taxon>
        <taxon>Sabellida</taxon>
        <taxon>Oweniida</taxon>
        <taxon>Oweniidae</taxon>
        <taxon>Owenia</taxon>
    </lineage>
</organism>
<dbReference type="PANTHER" id="PTHR48071">
    <property type="entry name" value="SRCR DOMAIN-CONTAINING PROTEIN"/>
    <property type="match status" value="1"/>
</dbReference>
<dbReference type="Pfam" id="PF00530">
    <property type="entry name" value="SRCR"/>
    <property type="match status" value="1"/>
</dbReference>
<evidence type="ECO:0000313" key="4">
    <source>
        <dbReference type="EMBL" id="CAH1782149.1"/>
    </source>
</evidence>
<dbReference type="PROSITE" id="PS50287">
    <property type="entry name" value="SRCR_2"/>
    <property type="match status" value="2"/>
</dbReference>
<dbReference type="AlphaFoldDB" id="A0A8S4NKT2"/>
<accession>A0A8S4NKT2</accession>
<dbReference type="EMBL" id="CAIIXF020000004">
    <property type="protein sequence ID" value="CAH1782149.1"/>
    <property type="molecule type" value="Genomic_DNA"/>
</dbReference>
<dbReference type="PANTHER" id="PTHR48071:SF18">
    <property type="entry name" value="DELETED IN MALIGNANT BRAIN TUMORS 1 PROTEIN-RELATED"/>
    <property type="match status" value="1"/>
</dbReference>
<dbReference type="InterPro" id="IPR001190">
    <property type="entry name" value="SRCR"/>
</dbReference>
<keyword evidence="1 2" id="KW-1015">Disulfide bond</keyword>
<feature type="domain" description="SRCR" evidence="3">
    <location>
        <begin position="1"/>
        <end position="90"/>
    </location>
</feature>